<gene>
    <name evidence="1" type="ORF">CEUR00632_LOCUS6513</name>
</gene>
<dbReference type="InterPro" id="IPR051961">
    <property type="entry name" value="Fungal_Metabolite_Diox"/>
</dbReference>
<protein>
    <submittedName>
        <fullName evidence="1">Uncharacterized protein</fullName>
    </submittedName>
</protein>
<reference evidence="1" key="1">
    <citation type="submission" date="2021-01" db="EMBL/GenBank/DDBJ databases">
        <authorList>
            <person name="Corre E."/>
            <person name="Pelletier E."/>
            <person name="Niang G."/>
            <person name="Scheremetjew M."/>
            <person name="Finn R."/>
            <person name="Kale V."/>
            <person name="Holt S."/>
            <person name="Cochrane G."/>
            <person name="Meng A."/>
            <person name="Brown T."/>
            <person name="Cohen L."/>
        </authorList>
    </citation>
    <scope>NUCLEOTIDE SEQUENCE</scope>
    <source>
        <strain evidence="1">CCMP219</strain>
    </source>
</reference>
<dbReference type="SUPFAM" id="SSF51197">
    <property type="entry name" value="Clavaminate synthase-like"/>
    <property type="match status" value="1"/>
</dbReference>
<dbReference type="PANTHER" id="PTHR37563">
    <property type="entry name" value="PHYTANOYL-COA DIOXYGENASE FAMILY PROTEIN (AFU_ORTHOLOGUE AFUA_2G03330)"/>
    <property type="match status" value="1"/>
</dbReference>
<evidence type="ECO:0000313" key="1">
    <source>
        <dbReference type="EMBL" id="CAD8286475.1"/>
    </source>
</evidence>
<dbReference type="PANTHER" id="PTHR37563:SF2">
    <property type="entry name" value="PHYTANOYL-COA DIOXYGENASE FAMILY PROTEIN (AFU_ORTHOLOGUE AFUA_2G03330)"/>
    <property type="match status" value="1"/>
</dbReference>
<accession>A0A7R9V6G6</accession>
<dbReference type="Gene3D" id="2.60.120.620">
    <property type="entry name" value="q2cbj1_9rhob like domain"/>
    <property type="match status" value="1"/>
</dbReference>
<dbReference type="EMBL" id="HBEC01014119">
    <property type="protein sequence ID" value="CAD8286475.1"/>
    <property type="molecule type" value="Transcribed_RNA"/>
</dbReference>
<proteinExistence type="predicted"/>
<sequence length="420" mass="47420">MLGRRAGEEHAVVHAVAGDEVEAPAQHHPFLGWYDDSEQNVSKATALNWYAGQRAAHAGIVNAFTIEYDSSHADGFDASARAGCRGETWCLRAAEAMDIYGLVHVVPPPGDQFAITGSKARWEKLKAAAKRAESRVTQRINDIAGEDVCFQEPSRKDMHELSWQVKDAAMRHYHRLDSTLFIDGVLRELPTSHALFAVADHMLNGTAHVLDVGIVDGLPGSQFQVWHQDYGESILRGARRTSGFPFAINVFMPLVDMDEELGPPEFSIRDHLSWCELPDSALRGAQSLDAKFTVHYAAYSVWDRIYRWWHCLSIRKDKVRGVPPAELQQRLTQRLTLRPDMSPTGSFLAYDYMAWHRATPNFSPHRSRPALYVLLGRDRFVDAKNFRKDWRGGGLMGGEAEEYLRGLWEVDAPRHTHHTR</sequence>
<organism evidence="1">
    <name type="scientific">Chlamydomonas euryale</name>
    <dbReference type="NCBI Taxonomy" id="1486919"/>
    <lineage>
        <taxon>Eukaryota</taxon>
        <taxon>Viridiplantae</taxon>
        <taxon>Chlorophyta</taxon>
        <taxon>core chlorophytes</taxon>
        <taxon>Chlorophyceae</taxon>
        <taxon>CS clade</taxon>
        <taxon>Chlamydomonadales</taxon>
        <taxon>Chlamydomonadaceae</taxon>
        <taxon>Chlamydomonas</taxon>
    </lineage>
</organism>
<name>A0A7R9V6G6_9CHLO</name>
<dbReference type="AlphaFoldDB" id="A0A7R9V6G6"/>